<sequence>MDEETITALDHELCDSCDVMRAAICYMTQGEVLEEWACIGKITTLRSENDIHDQMNTIRLCVIKPQGGITAHEWTPWEASVVALLLNEAVARHLEDGQPTVE</sequence>
<name>X0XV79_9ZZZZ</name>
<proteinExistence type="predicted"/>
<protein>
    <submittedName>
        <fullName evidence="1">Uncharacterized protein</fullName>
    </submittedName>
</protein>
<comment type="caution">
    <text evidence="1">The sequence shown here is derived from an EMBL/GenBank/DDBJ whole genome shotgun (WGS) entry which is preliminary data.</text>
</comment>
<gene>
    <name evidence="1" type="ORF">S01H1_63888</name>
</gene>
<dbReference type="AlphaFoldDB" id="X0XV79"/>
<dbReference type="EMBL" id="BARS01042074">
    <property type="protein sequence ID" value="GAG39157.1"/>
    <property type="molecule type" value="Genomic_DNA"/>
</dbReference>
<accession>X0XV79</accession>
<organism evidence="1">
    <name type="scientific">marine sediment metagenome</name>
    <dbReference type="NCBI Taxonomy" id="412755"/>
    <lineage>
        <taxon>unclassified sequences</taxon>
        <taxon>metagenomes</taxon>
        <taxon>ecological metagenomes</taxon>
    </lineage>
</organism>
<evidence type="ECO:0000313" key="1">
    <source>
        <dbReference type="EMBL" id="GAG39157.1"/>
    </source>
</evidence>
<feature type="non-terminal residue" evidence="1">
    <location>
        <position position="102"/>
    </location>
</feature>
<reference evidence="1" key="1">
    <citation type="journal article" date="2014" name="Front. Microbiol.">
        <title>High frequency of phylogenetically diverse reductive dehalogenase-homologous genes in deep subseafloor sedimentary metagenomes.</title>
        <authorList>
            <person name="Kawai M."/>
            <person name="Futagami T."/>
            <person name="Toyoda A."/>
            <person name="Takaki Y."/>
            <person name="Nishi S."/>
            <person name="Hori S."/>
            <person name="Arai W."/>
            <person name="Tsubouchi T."/>
            <person name="Morono Y."/>
            <person name="Uchiyama I."/>
            <person name="Ito T."/>
            <person name="Fujiyama A."/>
            <person name="Inagaki F."/>
            <person name="Takami H."/>
        </authorList>
    </citation>
    <scope>NUCLEOTIDE SEQUENCE</scope>
    <source>
        <strain evidence="1">Expedition CK06-06</strain>
    </source>
</reference>